<feature type="compositionally biased region" description="Polar residues" evidence="1">
    <location>
        <begin position="149"/>
        <end position="158"/>
    </location>
</feature>
<feature type="region of interest" description="Disordered" evidence="1">
    <location>
        <begin position="149"/>
        <end position="188"/>
    </location>
</feature>
<feature type="region of interest" description="Disordered" evidence="1">
    <location>
        <begin position="326"/>
        <end position="345"/>
    </location>
</feature>
<evidence type="ECO:0000313" key="3">
    <source>
        <dbReference type="Proteomes" id="UP001381693"/>
    </source>
</evidence>
<accession>A0AAN8ZZ91</accession>
<proteinExistence type="predicted"/>
<feature type="compositionally biased region" description="Polar residues" evidence="1">
    <location>
        <begin position="121"/>
        <end position="130"/>
    </location>
</feature>
<protein>
    <submittedName>
        <fullName evidence="2">Uncharacterized protein</fullName>
    </submittedName>
</protein>
<feature type="region of interest" description="Disordered" evidence="1">
    <location>
        <begin position="107"/>
        <end position="134"/>
    </location>
</feature>
<gene>
    <name evidence="2" type="ORF">SK128_012748</name>
</gene>
<keyword evidence="3" id="KW-1185">Reference proteome</keyword>
<comment type="caution">
    <text evidence="2">The sequence shown here is derived from an EMBL/GenBank/DDBJ whole genome shotgun (WGS) entry which is preliminary data.</text>
</comment>
<evidence type="ECO:0000256" key="1">
    <source>
        <dbReference type="SAM" id="MobiDB-lite"/>
    </source>
</evidence>
<name>A0AAN8ZZ91_HALRR</name>
<dbReference type="AlphaFoldDB" id="A0AAN8ZZ91"/>
<dbReference type="EMBL" id="JAXCGZ010016986">
    <property type="protein sequence ID" value="KAK7069308.1"/>
    <property type="molecule type" value="Genomic_DNA"/>
</dbReference>
<sequence length="478" mass="54588">MLKFRVTNSMKARRAAEAQRKALEEKLQLEWAWKPMAAVMNERQTDLVYWIPPLYRNNIRTAGSRVRRKSLAHRSSLHRSSLAQRLPYTHLQAAHLYSQLHASQRRKKLSSRRAKLHTEVSFESTGTSAAESRKRLSCRRSKLHTEFSFESTGTTATEADSGVLDSRSEWEDTKDEDGESGIHDETADANVDDMSLLNVQSIQEEEVPLKLGTMKRRLGEHRRISRGSATRTSIKPAVPPKPQFITTTKPEYRTPKPDYIARSFEAIDKPKPAPTLLRLLEKVSHIHSTPFKAIKPTKPELKKIHRRGSEPKVTATKKVKRPSVKVYGNPATRHSGRKAKAANEEDDLENQCVVVSVDHKPKEIPPPLKIPQEIPKYSKEFKDEPCKDEAETRNAQLQMILRLLAQLYEERVTRQDTEIQNLKMRIQTQDKLMKQMAHVVLELKEEVSKMKMIKSPTLAVPHNSPNDISSNVLHIKVG</sequence>
<reference evidence="2 3" key="1">
    <citation type="submission" date="2023-11" db="EMBL/GenBank/DDBJ databases">
        <title>Halocaridina rubra genome assembly.</title>
        <authorList>
            <person name="Smith C."/>
        </authorList>
    </citation>
    <scope>NUCLEOTIDE SEQUENCE [LARGE SCALE GENOMIC DNA]</scope>
    <source>
        <strain evidence="2">EP-1</strain>
        <tissue evidence="2">Whole</tissue>
    </source>
</reference>
<organism evidence="2 3">
    <name type="scientific">Halocaridina rubra</name>
    <name type="common">Hawaiian red shrimp</name>
    <dbReference type="NCBI Taxonomy" id="373956"/>
    <lineage>
        <taxon>Eukaryota</taxon>
        <taxon>Metazoa</taxon>
        <taxon>Ecdysozoa</taxon>
        <taxon>Arthropoda</taxon>
        <taxon>Crustacea</taxon>
        <taxon>Multicrustacea</taxon>
        <taxon>Malacostraca</taxon>
        <taxon>Eumalacostraca</taxon>
        <taxon>Eucarida</taxon>
        <taxon>Decapoda</taxon>
        <taxon>Pleocyemata</taxon>
        <taxon>Caridea</taxon>
        <taxon>Atyoidea</taxon>
        <taxon>Atyidae</taxon>
        <taxon>Halocaridina</taxon>
    </lineage>
</organism>
<dbReference type="Proteomes" id="UP001381693">
    <property type="component" value="Unassembled WGS sequence"/>
</dbReference>
<evidence type="ECO:0000313" key="2">
    <source>
        <dbReference type="EMBL" id="KAK7069308.1"/>
    </source>
</evidence>
<feature type="region of interest" description="Disordered" evidence="1">
    <location>
        <begin position="224"/>
        <end position="254"/>
    </location>
</feature>